<evidence type="ECO:0000313" key="1">
    <source>
        <dbReference type="EMBL" id="CAD8875980.1"/>
    </source>
</evidence>
<name>A0A7S1B638_9STRA</name>
<protein>
    <submittedName>
        <fullName evidence="1">Uncharacterized protein</fullName>
    </submittedName>
</protein>
<dbReference type="EMBL" id="HBFR01004620">
    <property type="protein sequence ID" value="CAD8875980.1"/>
    <property type="molecule type" value="Transcribed_RNA"/>
</dbReference>
<gene>
    <name evidence="1" type="ORF">CHYS00102_LOCUS3158</name>
</gene>
<organism evidence="1">
    <name type="scientific">Corethron hystrix</name>
    <dbReference type="NCBI Taxonomy" id="216773"/>
    <lineage>
        <taxon>Eukaryota</taxon>
        <taxon>Sar</taxon>
        <taxon>Stramenopiles</taxon>
        <taxon>Ochrophyta</taxon>
        <taxon>Bacillariophyta</taxon>
        <taxon>Coscinodiscophyceae</taxon>
        <taxon>Corethrophycidae</taxon>
        <taxon>Corethrales</taxon>
        <taxon>Corethraceae</taxon>
        <taxon>Corethron</taxon>
    </lineage>
</organism>
<dbReference type="AlphaFoldDB" id="A0A7S1B638"/>
<proteinExistence type="predicted"/>
<accession>A0A7S1B638</accession>
<reference evidence="1" key="1">
    <citation type="submission" date="2021-01" db="EMBL/GenBank/DDBJ databases">
        <authorList>
            <person name="Corre E."/>
            <person name="Pelletier E."/>
            <person name="Niang G."/>
            <person name="Scheremetjew M."/>
            <person name="Finn R."/>
            <person name="Kale V."/>
            <person name="Holt S."/>
            <person name="Cochrane G."/>
            <person name="Meng A."/>
            <person name="Brown T."/>
            <person name="Cohen L."/>
        </authorList>
    </citation>
    <scope>NUCLEOTIDE SEQUENCE</scope>
    <source>
        <strain evidence="1">308</strain>
    </source>
</reference>
<sequence>MCEAHFFSEKMRPALKALMQRNVEMKVNDINNKLQYIAWQDQKWYHGISERNPSPPCAVVVHGPPDCSLEPLGDALDSTLSSLTGMAANDIAACRVFSKTIPWKVAQMVTPMEAVVGNPPTAPLWQCLVGGNGKIVLAGDFMTHSSYLGCIASADAAARAVVKTMICHRTEVVT</sequence>